<name>A0ABD1LPY3_9FABA</name>
<feature type="domain" description="Reverse transcriptase Ty1/copia-type" evidence="1">
    <location>
        <begin position="61"/>
        <end position="145"/>
    </location>
</feature>
<organism evidence="2 3">
    <name type="scientific">Flemingia macrophylla</name>
    <dbReference type="NCBI Taxonomy" id="520843"/>
    <lineage>
        <taxon>Eukaryota</taxon>
        <taxon>Viridiplantae</taxon>
        <taxon>Streptophyta</taxon>
        <taxon>Embryophyta</taxon>
        <taxon>Tracheophyta</taxon>
        <taxon>Spermatophyta</taxon>
        <taxon>Magnoliopsida</taxon>
        <taxon>eudicotyledons</taxon>
        <taxon>Gunneridae</taxon>
        <taxon>Pentapetalae</taxon>
        <taxon>rosids</taxon>
        <taxon>fabids</taxon>
        <taxon>Fabales</taxon>
        <taxon>Fabaceae</taxon>
        <taxon>Papilionoideae</taxon>
        <taxon>50 kb inversion clade</taxon>
        <taxon>NPAAA clade</taxon>
        <taxon>indigoferoid/millettioid clade</taxon>
        <taxon>Phaseoleae</taxon>
        <taxon>Flemingia</taxon>
    </lineage>
</organism>
<sequence>MHDFKLFQMDVKSAFLNGYINEEVYVSQPPGFTDFNFPKHVYKLKKALYGLKQAPRQCKSGSILLVQVYVDDIIFGSTNESLCEEFVNNIKGEFDMSMTGELSFFLGLQVKQLKEGIFLHQTKYTKELLKKFEMENCKSSNIPMSTNIYLDSDATRKGVDQTKYRGIIGSLLYLTASRPDIMFSVCSCARYQAAPKESHVAAVKRILKYLKGTINCGLWYPKGTSPTLIGFSDADFAGCKLDRKSTSGICHVFGECLVSWHNKKQACVALSTAEAEYIAAGSFCAQSIWLKQQLQDFGLKLHNIPLKCDNTSAIKITKNPIMHSRTKHIEVRHHFIRDHVEKGDCDIEFVNSEDQLADIFTKPLAKERFFNLRTKLGILSEDNLS</sequence>
<feature type="domain" description="Reverse transcriptase Ty1/copia-type" evidence="1">
    <location>
        <begin position="4"/>
        <end position="57"/>
    </location>
</feature>
<dbReference type="SUPFAM" id="SSF56672">
    <property type="entry name" value="DNA/RNA polymerases"/>
    <property type="match status" value="1"/>
</dbReference>
<dbReference type="InterPro" id="IPR013103">
    <property type="entry name" value="RVT_2"/>
</dbReference>
<proteinExistence type="predicted"/>
<accession>A0ABD1LPY3</accession>
<dbReference type="Proteomes" id="UP001603857">
    <property type="component" value="Unassembled WGS sequence"/>
</dbReference>
<comment type="caution">
    <text evidence="2">The sequence shown here is derived from an EMBL/GenBank/DDBJ whole genome shotgun (WGS) entry which is preliminary data.</text>
</comment>
<gene>
    <name evidence="2" type="ORF">Fmac_024632</name>
</gene>
<reference evidence="2 3" key="1">
    <citation type="submission" date="2024-08" db="EMBL/GenBank/DDBJ databases">
        <title>Insights into the chromosomal genome structure of Flemingia macrophylla.</title>
        <authorList>
            <person name="Ding Y."/>
            <person name="Zhao Y."/>
            <person name="Bi W."/>
            <person name="Wu M."/>
            <person name="Zhao G."/>
            <person name="Gong Y."/>
            <person name="Li W."/>
            <person name="Zhang P."/>
        </authorList>
    </citation>
    <scope>NUCLEOTIDE SEQUENCE [LARGE SCALE GENOMIC DNA]</scope>
    <source>
        <strain evidence="2">DYQJB</strain>
        <tissue evidence="2">Leaf</tissue>
    </source>
</reference>
<dbReference type="PANTHER" id="PTHR11439">
    <property type="entry name" value="GAG-POL-RELATED RETROTRANSPOSON"/>
    <property type="match status" value="1"/>
</dbReference>
<evidence type="ECO:0000259" key="1">
    <source>
        <dbReference type="Pfam" id="PF07727"/>
    </source>
</evidence>
<protein>
    <recommendedName>
        <fullName evidence="1">Reverse transcriptase Ty1/copia-type domain-containing protein</fullName>
    </recommendedName>
</protein>
<dbReference type="CDD" id="cd09272">
    <property type="entry name" value="RNase_HI_RT_Ty1"/>
    <property type="match status" value="1"/>
</dbReference>
<dbReference type="AlphaFoldDB" id="A0ABD1LPY3"/>
<evidence type="ECO:0000313" key="2">
    <source>
        <dbReference type="EMBL" id="KAL2325574.1"/>
    </source>
</evidence>
<dbReference type="Pfam" id="PF07727">
    <property type="entry name" value="RVT_2"/>
    <property type="match status" value="2"/>
</dbReference>
<keyword evidence="3" id="KW-1185">Reference proteome</keyword>
<dbReference type="EMBL" id="JBGMDY010000008">
    <property type="protein sequence ID" value="KAL2325574.1"/>
    <property type="molecule type" value="Genomic_DNA"/>
</dbReference>
<dbReference type="PANTHER" id="PTHR11439:SF442">
    <property type="entry name" value="CYSTEINE-RICH RLK (RECEPTOR-LIKE PROTEIN KINASE) 8"/>
    <property type="match status" value="1"/>
</dbReference>
<dbReference type="InterPro" id="IPR043502">
    <property type="entry name" value="DNA/RNA_pol_sf"/>
</dbReference>
<evidence type="ECO:0000313" key="3">
    <source>
        <dbReference type="Proteomes" id="UP001603857"/>
    </source>
</evidence>